<dbReference type="CDD" id="cd06225">
    <property type="entry name" value="HAMP"/>
    <property type="match status" value="1"/>
</dbReference>
<feature type="compositionally biased region" description="Polar residues" evidence="12">
    <location>
        <begin position="1078"/>
        <end position="1090"/>
    </location>
</feature>
<evidence type="ECO:0000256" key="10">
    <source>
        <dbReference type="ARBA" id="ARBA00022989"/>
    </source>
</evidence>
<dbReference type="SMART" id="SM00304">
    <property type="entry name" value="HAMP"/>
    <property type="match status" value="1"/>
</dbReference>
<feature type="compositionally biased region" description="Gly residues" evidence="12">
    <location>
        <begin position="798"/>
        <end position="807"/>
    </location>
</feature>
<dbReference type="PANTHER" id="PTHR44936">
    <property type="entry name" value="SENSOR PROTEIN CREC"/>
    <property type="match status" value="1"/>
</dbReference>
<keyword evidence="13" id="KW-0472">Membrane</keyword>
<comment type="subcellular location">
    <subcellularLocation>
        <location evidence="2">Membrane</location>
    </subcellularLocation>
</comment>
<evidence type="ECO:0000256" key="4">
    <source>
        <dbReference type="ARBA" id="ARBA00022553"/>
    </source>
</evidence>
<keyword evidence="4" id="KW-0597">Phosphoprotein</keyword>
<evidence type="ECO:0000313" key="17">
    <source>
        <dbReference type="EMBL" id="GAA1913793.1"/>
    </source>
</evidence>
<dbReference type="SMART" id="SM00387">
    <property type="entry name" value="HATPase_c"/>
    <property type="match status" value="1"/>
</dbReference>
<evidence type="ECO:0000256" key="1">
    <source>
        <dbReference type="ARBA" id="ARBA00000085"/>
    </source>
</evidence>
<feature type="region of interest" description="Disordered" evidence="12">
    <location>
        <begin position="132"/>
        <end position="153"/>
    </location>
</feature>
<feature type="compositionally biased region" description="Basic and acidic residues" evidence="12">
    <location>
        <begin position="143"/>
        <end position="153"/>
    </location>
</feature>
<feature type="compositionally biased region" description="Gly residues" evidence="12">
    <location>
        <begin position="772"/>
        <end position="789"/>
    </location>
</feature>
<dbReference type="SUPFAM" id="SSF55874">
    <property type="entry name" value="ATPase domain of HSP90 chaperone/DNA topoisomerase II/histidine kinase"/>
    <property type="match status" value="1"/>
</dbReference>
<dbReference type="InterPro" id="IPR013587">
    <property type="entry name" value="Nitrate/nitrite_sensing"/>
</dbReference>
<feature type="region of interest" description="Disordered" evidence="12">
    <location>
        <begin position="702"/>
        <end position="1134"/>
    </location>
</feature>
<dbReference type="InterPro" id="IPR010910">
    <property type="entry name" value="Nitrate/nitrite_sensing_bac"/>
</dbReference>
<dbReference type="Pfam" id="PF02518">
    <property type="entry name" value="HATPase_c"/>
    <property type="match status" value="1"/>
</dbReference>
<evidence type="ECO:0000256" key="2">
    <source>
        <dbReference type="ARBA" id="ARBA00004370"/>
    </source>
</evidence>
<dbReference type="Pfam" id="PF00672">
    <property type="entry name" value="HAMP"/>
    <property type="match status" value="1"/>
</dbReference>
<evidence type="ECO:0000256" key="8">
    <source>
        <dbReference type="ARBA" id="ARBA00022777"/>
    </source>
</evidence>
<feature type="compositionally biased region" description="Low complexity" evidence="12">
    <location>
        <begin position="1000"/>
        <end position="1017"/>
    </location>
</feature>
<dbReference type="PROSITE" id="PS50109">
    <property type="entry name" value="HIS_KIN"/>
    <property type="match status" value="1"/>
</dbReference>
<proteinExistence type="predicted"/>
<feature type="compositionally biased region" description="Low complexity" evidence="12">
    <location>
        <begin position="910"/>
        <end position="919"/>
    </location>
</feature>
<dbReference type="Gene3D" id="6.10.340.10">
    <property type="match status" value="1"/>
</dbReference>
<keyword evidence="5" id="KW-0808">Transferase</keyword>
<keyword evidence="18" id="KW-1185">Reference proteome</keyword>
<dbReference type="Proteomes" id="UP001501303">
    <property type="component" value="Unassembled WGS sequence"/>
</dbReference>
<comment type="catalytic activity">
    <reaction evidence="1">
        <text>ATP + protein L-histidine = ADP + protein N-phospho-L-histidine.</text>
        <dbReference type="EC" id="2.7.13.3"/>
    </reaction>
</comment>
<keyword evidence="8" id="KW-0418">Kinase</keyword>
<reference evidence="18" key="1">
    <citation type="journal article" date="2019" name="Int. J. Syst. Evol. Microbiol.">
        <title>The Global Catalogue of Microorganisms (GCM) 10K type strain sequencing project: providing services to taxonomists for standard genome sequencing and annotation.</title>
        <authorList>
            <consortium name="The Broad Institute Genomics Platform"/>
            <consortium name="The Broad Institute Genome Sequencing Center for Infectious Disease"/>
            <person name="Wu L."/>
            <person name="Ma J."/>
        </authorList>
    </citation>
    <scope>NUCLEOTIDE SEQUENCE [LARGE SCALE GENOMIC DNA]</scope>
    <source>
        <strain evidence="18">JCM 13581</strain>
    </source>
</reference>
<feature type="transmembrane region" description="Helical" evidence="13">
    <location>
        <begin position="387"/>
        <end position="409"/>
    </location>
</feature>
<dbReference type="Pfam" id="PF08376">
    <property type="entry name" value="NIT"/>
    <property type="match status" value="1"/>
</dbReference>
<dbReference type="InterPro" id="IPR050980">
    <property type="entry name" value="2C_sensor_his_kinase"/>
</dbReference>
<feature type="compositionally biased region" description="Polar residues" evidence="12">
    <location>
        <begin position="1018"/>
        <end position="1033"/>
    </location>
</feature>
<keyword evidence="11" id="KW-0902">Two-component regulatory system</keyword>
<organism evidence="17 18">
    <name type="scientific">Streptomyces sodiiphilus</name>
    <dbReference type="NCBI Taxonomy" id="226217"/>
    <lineage>
        <taxon>Bacteria</taxon>
        <taxon>Bacillati</taxon>
        <taxon>Actinomycetota</taxon>
        <taxon>Actinomycetes</taxon>
        <taxon>Kitasatosporales</taxon>
        <taxon>Streptomycetaceae</taxon>
        <taxon>Streptomyces</taxon>
    </lineage>
</organism>
<evidence type="ECO:0000256" key="9">
    <source>
        <dbReference type="ARBA" id="ARBA00022840"/>
    </source>
</evidence>
<evidence type="ECO:0000256" key="7">
    <source>
        <dbReference type="ARBA" id="ARBA00022741"/>
    </source>
</evidence>
<evidence type="ECO:0000259" key="16">
    <source>
        <dbReference type="PROSITE" id="PS50906"/>
    </source>
</evidence>
<dbReference type="InterPro" id="IPR036890">
    <property type="entry name" value="HATPase_C_sf"/>
</dbReference>
<feature type="compositionally biased region" description="Basic and acidic residues" evidence="12">
    <location>
        <begin position="833"/>
        <end position="844"/>
    </location>
</feature>
<dbReference type="EC" id="2.7.13.3" evidence="3"/>
<feature type="compositionally biased region" description="Low complexity" evidence="12">
    <location>
        <begin position="714"/>
        <end position="731"/>
    </location>
</feature>
<keyword evidence="9" id="KW-0067">ATP-binding</keyword>
<dbReference type="Gene3D" id="3.30.565.10">
    <property type="entry name" value="Histidine kinase-like ATPase, C-terminal domain"/>
    <property type="match status" value="1"/>
</dbReference>
<feature type="domain" description="Histidine kinase" evidence="14">
    <location>
        <begin position="597"/>
        <end position="703"/>
    </location>
</feature>
<evidence type="ECO:0000256" key="6">
    <source>
        <dbReference type="ARBA" id="ARBA00022692"/>
    </source>
</evidence>
<dbReference type="InterPro" id="IPR003660">
    <property type="entry name" value="HAMP_dom"/>
</dbReference>
<evidence type="ECO:0000256" key="12">
    <source>
        <dbReference type="SAM" id="MobiDB-lite"/>
    </source>
</evidence>
<gene>
    <name evidence="17" type="ORF">GCM10009716_24150</name>
</gene>
<evidence type="ECO:0000313" key="18">
    <source>
        <dbReference type="Proteomes" id="UP001501303"/>
    </source>
</evidence>
<dbReference type="InterPro" id="IPR003594">
    <property type="entry name" value="HATPase_dom"/>
</dbReference>
<evidence type="ECO:0000256" key="5">
    <source>
        <dbReference type="ARBA" id="ARBA00022679"/>
    </source>
</evidence>
<dbReference type="InterPro" id="IPR005467">
    <property type="entry name" value="His_kinase_dom"/>
</dbReference>
<keyword evidence="10 13" id="KW-1133">Transmembrane helix</keyword>
<evidence type="ECO:0000256" key="3">
    <source>
        <dbReference type="ARBA" id="ARBA00012438"/>
    </source>
</evidence>
<feature type="domain" description="HAMP" evidence="15">
    <location>
        <begin position="410"/>
        <end position="480"/>
    </location>
</feature>
<sequence length="1134" mass="120659">MQGRFKREGSAAGDAELSGETDRGSSAERAPGGDLSAADGAEPGNGSAENAESVAPRRPSHAGSRMALRNWRISTRLVSLIALPVVAATALGALRIQSSMENIEQLDNMQLLTDMTQQATLLAAALQEERDRSAGPLVSGRSPKSDEVAAPRERTDAARLAFSEATLAIDADDEVMQGVQATVVDITRQLNQIKEIRDGAYQDPEYVSQTITRYNELIDALLSLSQDMAQATSNSEMIRSTRALAAFSAAKEHASIQRAVITAGLARDELDDDQAGLSGSDWRFGRTHHEAERARLNSFIQIYASKERSEELLDPLEGGVVNIAAATQYADTVFSSEDSLGSQPLTYRDWYDQYRTKIDAMDRIEQTLLAEMEEQARALRNDAQRDAIFNGALIVLVLGVSLVGAFVVARSMVRSLRRLQDTAQEVARKRLPEVVKQMSEADPQEVDTSVESVGVHTRDEIGQVAQAFDDVHREAVRLAGEQALLRGNVNAMFTNLSRRSQGLIQRQLSLISELESREADPDQLSSLFKLDHLATRMRRNGENLLVLAGEEPGRRWTRPVPLVDVLRAAASEVEQYERIELSAVPKTEVAGRVVNDLVHLLAELLENATSFSSPQTKVKVTGHALPDGRVLVEIHDTGIGLSPEDLAEINDRLANPPTVDVSVSRRMGLFVVGRLSLRHGIRIQLRPSDTGGTTALVMLPAEVAQGGPGGPGRTGAPASGAAGNGAQATTTLQRESAPPRRAGGEQQVGSGPARGQVPGTPERPALPSRPGGASGPGTPGGRSGPGSFGGAPSVPEQGPGGVRGGPAAGRPPAGGQRPSWANEDTGQIPVGRDMADGPRGHDEPSTGEYARPAGPSLFGSAPGDRMPPPPERYQQPAPGDSAGYGSRSGYGQEQSVFGDGQDLGRGRPQGAGQDYGQAQDRPEYGGGQTGEYPAPAQPQPRRAPEELPPAPAEPQRAPERTPIFEEMESTWFGRARRIAEAPPAVSSRESAGSPPPRPTAPEGARPGPSASASPPAAQRQTESAQPAAQNRDSGAQWRPSPNDERWRQAEQLRQPAAGGVTTSGLPKRVPRANLVAGTAQTQQSTPTGPQVSRAPSDVRGRLTNLRRGIQQGRQAGSGAGHPDRDLGPTYQQER</sequence>
<accession>A0ABP5AHS5</accession>
<dbReference type="PROSITE" id="PS50885">
    <property type="entry name" value="HAMP"/>
    <property type="match status" value="1"/>
</dbReference>
<feature type="compositionally biased region" description="Low complexity" evidence="12">
    <location>
        <begin position="808"/>
        <end position="818"/>
    </location>
</feature>
<name>A0ABP5AHS5_9ACTN</name>
<evidence type="ECO:0000256" key="11">
    <source>
        <dbReference type="ARBA" id="ARBA00023012"/>
    </source>
</evidence>
<dbReference type="PANTHER" id="PTHR44936:SF9">
    <property type="entry name" value="SENSOR PROTEIN CREC"/>
    <property type="match status" value="1"/>
</dbReference>
<evidence type="ECO:0000256" key="13">
    <source>
        <dbReference type="SAM" id="Phobius"/>
    </source>
</evidence>
<comment type="caution">
    <text evidence="17">The sequence shown here is derived from an EMBL/GenBank/DDBJ whole genome shotgun (WGS) entry which is preliminary data.</text>
</comment>
<dbReference type="RefSeq" id="WP_344261400.1">
    <property type="nucleotide sequence ID" value="NZ_BAAAMJ010000024.1"/>
</dbReference>
<keyword evidence="6 13" id="KW-0812">Transmembrane</keyword>
<feature type="domain" description="NIT" evidence="16">
    <location>
        <begin position="117"/>
        <end position="379"/>
    </location>
</feature>
<keyword evidence="7" id="KW-0547">Nucleotide-binding</keyword>
<feature type="region of interest" description="Disordered" evidence="12">
    <location>
        <begin position="1"/>
        <end position="64"/>
    </location>
</feature>
<feature type="compositionally biased region" description="Basic and acidic residues" evidence="12">
    <location>
        <begin position="1121"/>
        <end position="1134"/>
    </location>
</feature>
<evidence type="ECO:0000259" key="15">
    <source>
        <dbReference type="PROSITE" id="PS50885"/>
    </source>
</evidence>
<dbReference type="EMBL" id="BAAAMJ010000024">
    <property type="protein sequence ID" value="GAA1913793.1"/>
    <property type="molecule type" value="Genomic_DNA"/>
</dbReference>
<protein>
    <recommendedName>
        <fullName evidence="3">histidine kinase</fullName>
        <ecNumber evidence="3">2.7.13.3</ecNumber>
    </recommendedName>
</protein>
<evidence type="ECO:0000259" key="14">
    <source>
        <dbReference type="PROSITE" id="PS50109"/>
    </source>
</evidence>
<dbReference type="PROSITE" id="PS50906">
    <property type="entry name" value="NIT"/>
    <property type="match status" value="1"/>
</dbReference>
<feature type="compositionally biased region" description="Basic and acidic residues" evidence="12">
    <location>
        <begin position="1041"/>
        <end position="1050"/>
    </location>
</feature>